<sequence>MDSPFTLIANETSGKRDAERLHALRRMLQERLGTEVRYRPFQNAEEIAGAAREAREEGKGTVFAAGGDGTLSCIADVLKGSGVAMAPLPMGTFNFFARGLDIPEGDEAAVDALAGGEVREFPVGEVNGRVFLNNASLGVYPAILRARETVYKNWGRSRLAAYWSVLKILAQPGHGMRLTVEVDGQRHDLHTPMVFVGSNPFQLRLFHLDGAELPEDGKLAFYYGQNVGRFAMLRTAVWLGFKKARKDREFGMLAGHEITVTVPKKSKRLVVAMDGERFHFDPPVKMRLLDHSLLVVVPKSSHAGTRVEDAA</sequence>
<comment type="caution">
    <text evidence="2">The sequence shown here is derived from an EMBL/GenBank/DDBJ whole genome shotgun (WGS) entry which is preliminary data.</text>
</comment>
<dbReference type="PROSITE" id="PS50146">
    <property type="entry name" value="DAGK"/>
    <property type="match status" value="1"/>
</dbReference>
<feature type="domain" description="DAGKc" evidence="1">
    <location>
        <begin position="1"/>
        <end position="130"/>
    </location>
</feature>
<organism evidence="2 3">
    <name type="scientific">Pseudoroseicyclus tamaricis</name>
    <dbReference type="NCBI Taxonomy" id="2705421"/>
    <lineage>
        <taxon>Bacteria</taxon>
        <taxon>Pseudomonadati</taxon>
        <taxon>Pseudomonadota</taxon>
        <taxon>Alphaproteobacteria</taxon>
        <taxon>Rhodobacterales</taxon>
        <taxon>Paracoccaceae</taxon>
        <taxon>Pseudoroseicyclus</taxon>
    </lineage>
</organism>
<keyword evidence="2" id="KW-0808">Transferase</keyword>
<dbReference type="InterPro" id="IPR017438">
    <property type="entry name" value="ATP-NAD_kinase_N"/>
</dbReference>
<evidence type="ECO:0000313" key="2">
    <source>
        <dbReference type="EMBL" id="NDV00385.1"/>
    </source>
</evidence>
<evidence type="ECO:0000259" key="1">
    <source>
        <dbReference type="PROSITE" id="PS50146"/>
    </source>
</evidence>
<dbReference type="Gene3D" id="3.40.50.10330">
    <property type="entry name" value="Probable inorganic polyphosphate/atp-NAD kinase, domain 1"/>
    <property type="match status" value="1"/>
</dbReference>
<evidence type="ECO:0000313" key="3">
    <source>
        <dbReference type="Proteomes" id="UP000474757"/>
    </source>
</evidence>
<dbReference type="EMBL" id="JAAGAB010000001">
    <property type="protein sequence ID" value="NDV00385.1"/>
    <property type="molecule type" value="Genomic_DNA"/>
</dbReference>
<dbReference type="Pfam" id="PF00781">
    <property type="entry name" value="DAGK_cat"/>
    <property type="match status" value="1"/>
</dbReference>
<dbReference type="Gene3D" id="2.60.200.40">
    <property type="match status" value="1"/>
</dbReference>
<dbReference type="GO" id="GO:0016301">
    <property type="term" value="F:kinase activity"/>
    <property type="evidence" value="ECO:0007669"/>
    <property type="project" value="UniProtKB-KW"/>
</dbReference>
<gene>
    <name evidence="2" type="ORF">GZA08_05295</name>
</gene>
<keyword evidence="2" id="KW-0418">Kinase</keyword>
<dbReference type="SUPFAM" id="SSF111331">
    <property type="entry name" value="NAD kinase/diacylglycerol kinase-like"/>
    <property type="match status" value="1"/>
</dbReference>
<protein>
    <submittedName>
        <fullName evidence="2">Diacylglycerol kinase</fullName>
    </submittedName>
</protein>
<proteinExistence type="predicted"/>
<dbReference type="AlphaFoldDB" id="A0A6B2JQY0"/>
<dbReference type="SMART" id="SM00046">
    <property type="entry name" value="DAGKc"/>
    <property type="match status" value="1"/>
</dbReference>
<dbReference type="InterPro" id="IPR016064">
    <property type="entry name" value="NAD/diacylglycerol_kinase_sf"/>
</dbReference>
<reference evidence="2 3" key="1">
    <citation type="submission" date="2020-02" db="EMBL/GenBank/DDBJ databases">
        <title>Pseudoroseicyclus tamarix, sp. nov., isolated from offshore sediment of a Tamarix chinensis forest.</title>
        <authorList>
            <person name="Gai Y."/>
        </authorList>
    </citation>
    <scope>NUCLEOTIDE SEQUENCE [LARGE SCALE GENOMIC DNA]</scope>
    <source>
        <strain evidence="2 3">CLL3-39</strain>
    </source>
</reference>
<keyword evidence="3" id="KW-1185">Reference proteome</keyword>
<name>A0A6B2JQY0_9RHOB</name>
<accession>A0A6B2JQY0</accession>
<dbReference type="Proteomes" id="UP000474757">
    <property type="component" value="Unassembled WGS sequence"/>
</dbReference>
<dbReference type="RefSeq" id="WP_163890654.1">
    <property type="nucleotide sequence ID" value="NZ_JAAFYS010000001.1"/>
</dbReference>
<dbReference type="InterPro" id="IPR001206">
    <property type="entry name" value="Diacylglycerol_kinase_cat_dom"/>
</dbReference>